<feature type="region of interest" description="Disordered" evidence="2">
    <location>
        <begin position="794"/>
        <end position="848"/>
    </location>
</feature>
<feature type="region of interest" description="Disordered" evidence="2">
    <location>
        <begin position="984"/>
        <end position="1006"/>
    </location>
</feature>
<gene>
    <name evidence="4" type="primary">LOC117570294</name>
</gene>
<accession>A0A6P8WVG0</accession>
<feature type="compositionally biased region" description="Polar residues" evidence="2">
    <location>
        <begin position="812"/>
        <end position="826"/>
    </location>
</feature>
<feature type="compositionally biased region" description="Polar residues" evidence="2">
    <location>
        <begin position="986"/>
        <end position="1003"/>
    </location>
</feature>
<dbReference type="Proteomes" id="UP000515160">
    <property type="component" value="Chromosome 3"/>
</dbReference>
<proteinExistence type="predicted"/>
<dbReference type="CTD" id="23379"/>
<evidence type="ECO:0000313" key="3">
    <source>
        <dbReference type="Proteomes" id="UP000515160"/>
    </source>
</evidence>
<dbReference type="GeneID" id="117570294"/>
<feature type="region of interest" description="Disordered" evidence="2">
    <location>
        <begin position="745"/>
        <end position="780"/>
    </location>
</feature>
<feature type="coiled-coil region" evidence="1">
    <location>
        <begin position="51"/>
        <end position="102"/>
    </location>
</feature>
<evidence type="ECO:0000313" key="4">
    <source>
        <dbReference type="RefSeq" id="XP_034107706.1"/>
    </source>
</evidence>
<organism evidence="3 4">
    <name type="scientific">Drosophila albomicans</name>
    <name type="common">Fruit fly</name>
    <dbReference type="NCBI Taxonomy" id="7291"/>
    <lineage>
        <taxon>Eukaryota</taxon>
        <taxon>Metazoa</taxon>
        <taxon>Ecdysozoa</taxon>
        <taxon>Arthropoda</taxon>
        <taxon>Hexapoda</taxon>
        <taxon>Insecta</taxon>
        <taxon>Pterygota</taxon>
        <taxon>Neoptera</taxon>
        <taxon>Endopterygota</taxon>
        <taxon>Diptera</taxon>
        <taxon>Brachycera</taxon>
        <taxon>Muscomorpha</taxon>
        <taxon>Ephydroidea</taxon>
        <taxon>Drosophilidae</taxon>
        <taxon>Drosophila</taxon>
    </lineage>
</organism>
<keyword evidence="3" id="KW-1185">Reference proteome</keyword>
<dbReference type="OrthoDB" id="6368736at2759"/>
<sequence length="1447" mass="162883">MPENLDLCDIDFLLGSPPCQMQNEATFDLHVPGNRKSSKKRSLLAERIADSDELVRQLKQLQGNQQQLNDLRRSAGEVTELYQHEKQQREELERRLTERNQRCCELEKQLDVQQLNSENLQEQLKVRALPVDAKDMVTIFMQLTQRVGGEDSPASGLLRREHNLMRKLKEYCKTCKIVIPPAPAIKSPPAKRSKATCGTAIATQTTQTTQTNELPSKKPEMCSIAVQSENVAVATRNQGTQHKYMTTTRGTTTASFIKKHDVGTCFPEPKAPLSVQQILSDMLTWSSSSQRPLSPIGDLLPEPDVVSTTSLGTCTDLCNVLREIDYLPAVPADLKRSTSRPPSRASVKDELPTTPTLGAYGHHMAKELLNILPHNQSVLTDLPPHVFNEIWQVMGQMVLVVLQRRSTNAAPATPTPTPVPTPPPTISQADFSSWFDALHESSLNLAMSSNKDHAEIDVPAEEETVGGMDIGTDPIIMPPPNELTPIKLPVRPKFRMKSRIKPKPKKKKRRVVIKTKSSAKKQQSENDCKTVDTADSAVYFLSNLNVFKSSNCDILDIQLDPEEQRLLEMTSATEAFKQTVDCQEETPQRVFSSTSGQSQINENSADKENILQKPKNSLQSTSIVPEIQADNRQFSILEFTQDRPQSMHTISSCQNETQPTLDEVDTAPSHLLKDTGSFLQSSIQTSAHNNQKESTAANEKESYDGKTLDKEVPTEKLSLTFCQPKQLTKSLVEIKEDSVNKHWMPQNTVIISPHREKEESTLNEDKTSKDEESSTEDHSQCVLSASTYNTRVRSLFGSDDDSDNEQFEEDSSSFTSKCFQDSNQSESSREDWDDEQPAVCPEEKNTLSSTLKEAVNNSLTESDVEQPKLLAHSEDLQQCSPPSFNYKNQQMSSFDAHPNSPLLHYNAEMHVNFSDVESIGSGCDLVIDDGNLPDGDTDCQSDEPIQPVPVGNRKRKASSSSRLEYQPVEKRLTRSQAKQLLVESANVDNSNPQPSDTTFSSPMSPVAATDCEGSDLAPIEIPLQSPGEELNAREPKALLSYVVNEVKAIAKQCGKRPQQQQSVEQLKLKVVDYMINFKELETSCFESLNRDESVACDVIINAYGTDEAKIEDVNALERLMLVVRRIQLQNNSLIPRLMSMLEQRLFTLKERLNTQMSHKYLRLHLQLIAMQKSLMVPGQSFVNPARLLLAKILYHYKNDMTLLVLEVLNHFPTVLPYREERGYNHADPLITVIKHLLMGHKYEVQDAEGADRALISKLRFQYHFQPFEPTKQQVIENLVEKLKAGRLDQLCYAFALFCRRATPTQVLKGVLEAHLLPLANSYCDLCMQSEEYDARMEALLQSISMIVKQMPLGQQIDIINYIALFKRILVAVPRPRVQQAAVQAILRTQRFGYGFALDALQSYRPNYQLSPMTRAMMRSYAERRRQYQLHKKAPFCQKDANGNQSVR</sequence>
<feature type="region of interest" description="Disordered" evidence="2">
    <location>
        <begin position="583"/>
        <end position="610"/>
    </location>
</feature>
<feature type="compositionally biased region" description="Polar residues" evidence="2">
    <location>
        <begin position="589"/>
        <end position="603"/>
    </location>
</feature>
<feature type="compositionally biased region" description="Acidic residues" evidence="2">
    <location>
        <begin position="798"/>
        <end position="811"/>
    </location>
</feature>
<reference evidence="4" key="1">
    <citation type="submission" date="2025-08" db="UniProtKB">
        <authorList>
            <consortium name="RefSeq"/>
        </authorList>
    </citation>
    <scope>IDENTIFICATION</scope>
    <source>
        <strain evidence="4">15112-1751.03</strain>
        <tissue evidence="4">Whole Adult</tissue>
    </source>
</reference>
<feature type="compositionally biased region" description="Basic residues" evidence="2">
    <location>
        <begin position="500"/>
        <end position="519"/>
    </location>
</feature>
<evidence type="ECO:0000256" key="2">
    <source>
        <dbReference type="SAM" id="MobiDB-lite"/>
    </source>
</evidence>
<feature type="region of interest" description="Disordered" evidence="2">
    <location>
        <begin position="500"/>
        <end position="528"/>
    </location>
</feature>
<feature type="compositionally biased region" description="Polar residues" evidence="2">
    <location>
        <begin position="685"/>
        <end position="697"/>
    </location>
</feature>
<feature type="region of interest" description="Disordered" evidence="2">
    <location>
        <begin position="685"/>
        <end position="706"/>
    </location>
</feature>
<protein>
    <submittedName>
        <fullName evidence="4">Little elongation complex subunit 1</fullName>
    </submittedName>
</protein>
<feature type="region of interest" description="Disordered" evidence="2">
    <location>
        <begin position="933"/>
        <end position="971"/>
    </location>
</feature>
<feature type="compositionally biased region" description="Basic and acidic residues" evidence="2">
    <location>
        <begin position="753"/>
        <end position="779"/>
    </location>
</feature>
<dbReference type="RefSeq" id="XP_034107706.1">
    <property type="nucleotide sequence ID" value="XM_034251815.2"/>
</dbReference>
<name>A0A6P8WVG0_DROAB</name>
<evidence type="ECO:0000256" key="1">
    <source>
        <dbReference type="SAM" id="Coils"/>
    </source>
</evidence>
<feature type="region of interest" description="Disordered" evidence="2">
    <location>
        <begin position="333"/>
        <end position="355"/>
    </location>
</feature>
<keyword evidence="1" id="KW-0175">Coiled coil</keyword>